<dbReference type="PANTHER" id="PTHR42826">
    <property type="entry name" value="DICARBOXYLATE TRANSPORTER 2.1, CHLOROPLASTIC"/>
    <property type="match status" value="1"/>
</dbReference>
<dbReference type="GO" id="GO:0016020">
    <property type="term" value="C:membrane"/>
    <property type="evidence" value="ECO:0007669"/>
    <property type="project" value="UniProtKB-SubCell"/>
</dbReference>
<keyword evidence="5 6" id="KW-0472">Membrane</keyword>
<sequence length="135" mass="15129">MKFFDWLAELFKNNLSFDNHGNVAFFVILFLSIIVRYFFASGSAYIVAMMPVFAMLANVSGAPLMLTALALLFSNSYGGMVTHYGGAAGPVIFGVGYNDIKSWWLVGAVLTILTFLVHITIGIWWWNMLIDWNML</sequence>
<evidence type="ECO:0000256" key="1">
    <source>
        <dbReference type="ARBA" id="ARBA00004141"/>
    </source>
</evidence>
<keyword evidence="3 6" id="KW-0812">Transmembrane</keyword>
<evidence type="ECO:0000256" key="6">
    <source>
        <dbReference type="SAM" id="Phobius"/>
    </source>
</evidence>
<comment type="subcellular location">
    <subcellularLocation>
        <location evidence="1">Membrane</location>
        <topology evidence="1">Multi-pass membrane protein</topology>
    </subcellularLocation>
</comment>
<dbReference type="EMBL" id="LR134204">
    <property type="protein sequence ID" value="VEB94123.1"/>
    <property type="molecule type" value="Genomic_DNA"/>
</dbReference>
<dbReference type="AlphaFoldDB" id="A0A3S4IYM0"/>
<comment type="similarity">
    <text evidence="2">Belongs to the SLC13A/DASS transporter (TC 2.A.47) family. DIT1 subfamily.</text>
</comment>
<reference evidence="7 8" key="1">
    <citation type="submission" date="2018-12" db="EMBL/GenBank/DDBJ databases">
        <authorList>
            <consortium name="Pathogen Informatics"/>
        </authorList>
    </citation>
    <scope>NUCLEOTIDE SEQUENCE [LARGE SCALE GENOMIC DNA]</scope>
    <source>
        <strain evidence="7 8">NCTC11075</strain>
    </source>
</reference>
<dbReference type="InterPro" id="IPR030676">
    <property type="entry name" value="CitT-rel"/>
</dbReference>
<proteinExistence type="inferred from homology"/>
<name>A0A3S4IYM0_CITKO</name>
<organism evidence="7 8">
    <name type="scientific">Citrobacter koseri</name>
    <name type="common">Citrobacter diversus</name>
    <dbReference type="NCBI Taxonomy" id="545"/>
    <lineage>
        <taxon>Bacteria</taxon>
        <taxon>Pseudomonadati</taxon>
        <taxon>Pseudomonadota</taxon>
        <taxon>Gammaproteobacteria</taxon>
        <taxon>Enterobacterales</taxon>
        <taxon>Enterobacteriaceae</taxon>
        <taxon>Citrobacter</taxon>
    </lineage>
</organism>
<evidence type="ECO:0000313" key="7">
    <source>
        <dbReference type="EMBL" id="VEB94123.1"/>
    </source>
</evidence>
<feature type="transmembrane region" description="Helical" evidence="6">
    <location>
        <begin position="46"/>
        <end position="71"/>
    </location>
</feature>
<feature type="transmembrane region" description="Helical" evidence="6">
    <location>
        <begin position="77"/>
        <end position="97"/>
    </location>
</feature>
<evidence type="ECO:0000256" key="5">
    <source>
        <dbReference type="ARBA" id="ARBA00023136"/>
    </source>
</evidence>
<gene>
    <name evidence="7" type="primary">ybhI_3</name>
    <name evidence="7" type="ORF">NCTC11075_05038</name>
</gene>
<dbReference type="InterPro" id="IPR001898">
    <property type="entry name" value="SLC13A/DASS"/>
</dbReference>
<keyword evidence="4 6" id="KW-1133">Transmembrane helix</keyword>
<evidence type="ECO:0000256" key="3">
    <source>
        <dbReference type="ARBA" id="ARBA00022692"/>
    </source>
</evidence>
<evidence type="ECO:0000256" key="4">
    <source>
        <dbReference type="ARBA" id="ARBA00022989"/>
    </source>
</evidence>
<dbReference type="Proteomes" id="UP000270272">
    <property type="component" value="Chromosome"/>
</dbReference>
<feature type="transmembrane region" description="Helical" evidence="6">
    <location>
        <begin position="104"/>
        <end position="126"/>
    </location>
</feature>
<dbReference type="GO" id="GO:0022857">
    <property type="term" value="F:transmembrane transporter activity"/>
    <property type="evidence" value="ECO:0007669"/>
    <property type="project" value="InterPro"/>
</dbReference>
<evidence type="ECO:0000313" key="8">
    <source>
        <dbReference type="Proteomes" id="UP000270272"/>
    </source>
</evidence>
<feature type="transmembrane region" description="Helical" evidence="6">
    <location>
        <begin position="20"/>
        <end position="39"/>
    </location>
</feature>
<protein>
    <submittedName>
        <fullName evidence="7">Sodium:sulfate symporter</fullName>
    </submittedName>
</protein>
<accession>A0A3S4IYM0</accession>
<dbReference type="Pfam" id="PF00939">
    <property type="entry name" value="Na_sulph_symp"/>
    <property type="match status" value="1"/>
</dbReference>
<evidence type="ECO:0000256" key="2">
    <source>
        <dbReference type="ARBA" id="ARBA00007349"/>
    </source>
</evidence>